<keyword evidence="4" id="KW-1185">Reference proteome</keyword>
<dbReference type="InterPro" id="IPR050789">
    <property type="entry name" value="Diverse_Enzym_Activities"/>
</dbReference>
<proteinExistence type="predicted"/>
<protein>
    <submittedName>
        <fullName evidence="3">Beta-lactamase/transpeptidase-like protein</fullName>
    </submittedName>
</protein>
<dbReference type="PANTHER" id="PTHR43283">
    <property type="entry name" value="BETA-LACTAMASE-RELATED"/>
    <property type="match status" value="1"/>
</dbReference>
<feature type="domain" description="Beta-lactamase-related" evidence="2">
    <location>
        <begin position="63"/>
        <end position="283"/>
    </location>
</feature>
<organism evidence="3 4">
    <name type="scientific">Melanomma pulvis-pyrius CBS 109.77</name>
    <dbReference type="NCBI Taxonomy" id="1314802"/>
    <lineage>
        <taxon>Eukaryota</taxon>
        <taxon>Fungi</taxon>
        <taxon>Dikarya</taxon>
        <taxon>Ascomycota</taxon>
        <taxon>Pezizomycotina</taxon>
        <taxon>Dothideomycetes</taxon>
        <taxon>Pleosporomycetidae</taxon>
        <taxon>Pleosporales</taxon>
        <taxon>Melanommataceae</taxon>
        <taxon>Melanomma</taxon>
    </lineage>
</organism>
<dbReference type="Proteomes" id="UP000799757">
    <property type="component" value="Unassembled WGS sequence"/>
</dbReference>
<dbReference type="SUPFAM" id="SSF56601">
    <property type="entry name" value="beta-lactamase/transpeptidase-like"/>
    <property type="match status" value="1"/>
</dbReference>
<gene>
    <name evidence="3" type="ORF">K505DRAFT_238944</name>
</gene>
<reference evidence="3" key="1">
    <citation type="journal article" date="2020" name="Stud. Mycol.">
        <title>101 Dothideomycetes genomes: a test case for predicting lifestyles and emergence of pathogens.</title>
        <authorList>
            <person name="Haridas S."/>
            <person name="Albert R."/>
            <person name="Binder M."/>
            <person name="Bloem J."/>
            <person name="Labutti K."/>
            <person name="Salamov A."/>
            <person name="Andreopoulos B."/>
            <person name="Baker S."/>
            <person name="Barry K."/>
            <person name="Bills G."/>
            <person name="Bluhm B."/>
            <person name="Cannon C."/>
            <person name="Castanera R."/>
            <person name="Culley D."/>
            <person name="Daum C."/>
            <person name="Ezra D."/>
            <person name="Gonzalez J."/>
            <person name="Henrissat B."/>
            <person name="Kuo A."/>
            <person name="Liang C."/>
            <person name="Lipzen A."/>
            <person name="Lutzoni F."/>
            <person name="Magnuson J."/>
            <person name="Mondo S."/>
            <person name="Nolan M."/>
            <person name="Ohm R."/>
            <person name="Pangilinan J."/>
            <person name="Park H.-J."/>
            <person name="Ramirez L."/>
            <person name="Alfaro M."/>
            <person name="Sun H."/>
            <person name="Tritt A."/>
            <person name="Yoshinaga Y."/>
            <person name="Zwiers L.-H."/>
            <person name="Turgeon B."/>
            <person name="Goodwin S."/>
            <person name="Spatafora J."/>
            <person name="Crous P."/>
            <person name="Grigoriev I."/>
        </authorList>
    </citation>
    <scope>NUCLEOTIDE SEQUENCE</scope>
    <source>
        <strain evidence="3">CBS 109.77</strain>
    </source>
</reference>
<accession>A0A6A6XJX9</accession>
<dbReference type="Gene3D" id="3.40.710.10">
    <property type="entry name" value="DD-peptidase/beta-lactamase superfamily"/>
    <property type="match status" value="1"/>
</dbReference>
<dbReference type="AlphaFoldDB" id="A0A6A6XJX9"/>
<evidence type="ECO:0000256" key="1">
    <source>
        <dbReference type="ARBA" id="ARBA00022801"/>
    </source>
</evidence>
<dbReference type="PANTHER" id="PTHR43283:SF11">
    <property type="entry name" value="BETA-LACTAMASE-RELATED DOMAIN-CONTAINING PROTEIN"/>
    <property type="match status" value="1"/>
</dbReference>
<name>A0A6A6XJX9_9PLEO</name>
<dbReference type="OrthoDB" id="5946976at2759"/>
<evidence type="ECO:0000313" key="3">
    <source>
        <dbReference type="EMBL" id="KAF2795877.1"/>
    </source>
</evidence>
<dbReference type="InterPro" id="IPR012338">
    <property type="entry name" value="Beta-lactam/transpept-like"/>
</dbReference>
<evidence type="ECO:0000313" key="4">
    <source>
        <dbReference type="Proteomes" id="UP000799757"/>
    </source>
</evidence>
<dbReference type="InterPro" id="IPR001466">
    <property type="entry name" value="Beta-lactam-related"/>
</dbReference>
<sequence>MPTETPILDPELEGKIQDILKICGTHMASISVVRRKLDSTTPDTQMRTMVTPKRAEHSEYTVSSDGEERFHIASITKVLVATAVVIAVEIKAKEEVPNNPYARFQTVPKEPLTYLYNRYSKDKMRAIPGNPTIYQLMTHYRGLPSMNHHVLAPDGTPIMTSADVLEDLIPPTEHKDAGIDTTMKWTRYSNINYSAIAMAIEALWDGGLDNFMDETLFKPLQMISTSIGFPAGWGKEISGWVVDSDNELHKIQRPEYQATGAEAGPLGAYSTTRDLKTFFAFLLNTFHGNEVLPKFDIDILGILLKLETEETDEIDFTSFGLFTTLDSSAIGALSSNRLLFPNETFSTYPVIPGSSGEECEAFYMAGSAIGCSCATAFLPSVTKESFAVVVLTDTSGPVDSADHILRLILRKIGRLRQSKATAMPSRKPKSVKDMVIQAQAQSSRLWRQMEQEDARLADEAPKITRDIVGVFKGAGFSQRLEIFKKADQKIYITVGGSSTPRTSQPFELIWLDARSVKMRVPPHLSIDCLGKGDWSNLIFKVNDQNNVVTELTRETTLGQKDRFERVYL</sequence>
<keyword evidence="1" id="KW-0378">Hydrolase</keyword>
<dbReference type="EMBL" id="MU001845">
    <property type="protein sequence ID" value="KAF2795877.1"/>
    <property type="molecule type" value="Genomic_DNA"/>
</dbReference>
<dbReference type="GO" id="GO:0016787">
    <property type="term" value="F:hydrolase activity"/>
    <property type="evidence" value="ECO:0007669"/>
    <property type="project" value="UniProtKB-KW"/>
</dbReference>
<evidence type="ECO:0000259" key="2">
    <source>
        <dbReference type="Pfam" id="PF00144"/>
    </source>
</evidence>
<dbReference type="Pfam" id="PF00144">
    <property type="entry name" value="Beta-lactamase"/>
    <property type="match status" value="1"/>
</dbReference>